<name>A0A6N7Q2D8_9BACT</name>
<keyword evidence="2" id="KW-0812">Transmembrane</keyword>
<evidence type="ECO:0000313" key="3">
    <source>
        <dbReference type="EMBL" id="MRG98498.1"/>
    </source>
</evidence>
<feature type="compositionally biased region" description="Basic residues" evidence="1">
    <location>
        <begin position="72"/>
        <end position="85"/>
    </location>
</feature>
<evidence type="ECO:0000256" key="2">
    <source>
        <dbReference type="SAM" id="Phobius"/>
    </source>
</evidence>
<keyword evidence="2" id="KW-0472">Membrane</keyword>
<dbReference type="AlphaFoldDB" id="A0A6N7Q2D8"/>
<protein>
    <submittedName>
        <fullName evidence="3">Uncharacterized protein</fullName>
    </submittedName>
</protein>
<dbReference type="RefSeq" id="WP_153825266.1">
    <property type="nucleotide sequence ID" value="NZ_WJIE01000034.1"/>
</dbReference>
<keyword evidence="2" id="KW-1133">Transmembrane helix</keyword>
<dbReference type="Proteomes" id="UP000440224">
    <property type="component" value="Unassembled WGS sequence"/>
</dbReference>
<reference evidence="3 4" key="1">
    <citation type="submission" date="2019-10" db="EMBL/GenBank/DDBJ databases">
        <title>A soil myxobacterium in the family Polyangiaceae.</title>
        <authorList>
            <person name="Li Y."/>
            <person name="Wang J."/>
        </authorList>
    </citation>
    <scope>NUCLEOTIDE SEQUENCE [LARGE SCALE GENOMIC DNA]</scope>
    <source>
        <strain evidence="3 4">DSM 14734</strain>
    </source>
</reference>
<feature type="transmembrane region" description="Helical" evidence="2">
    <location>
        <begin position="177"/>
        <end position="199"/>
    </location>
</feature>
<dbReference type="EMBL" id="WJIE01000034">
    <property type="protein sequence ID" value="MRG98498.1"/>
    <property type="molecule type" value="Genomic_DNA"/>
</dbReference>
<feature type="region of interest" description="Disordered" evidence="1">
    <location>
        <begin position="65"/>
        <end position="172"/>
    </location>
</feature>
<feature type="compositionally biased region" description="Basic residues" evidence="1">
    <location>
        <begin position="201"/>
        <end position="210"/>
    </location>
</feature>
<evidence type="ECO:0000313" key="4">
    <source>
        <dbReference type="Proteomes" id="UP000440224"/>
    </source>
</evidence>
<accession>A0A6N7Q2D8</accession>
<gene>
    <name evidence="3" type="ORF">GF068_42280</name>
</gene>
<evidence type="ECO:0000256" key="1">
    <source>
        <dbReference type="SAM" id="MobiDB-lite"/>
    </source>
</evidence>
<comment type="caution">
    <text evidence="3">The sequence shown here is derived from an EMBL/GenBank/DDBJ whole genome shotgun (WGS) entry which is preliminary data.</text>
</comment>
<feature type="transmembrane region" description="Helical" evidence="2">
    <location>
        <begin position="40"/>
        <end position="62"/>
    </location>
</feature>
<feature type="region of interest" description="Disordered" evidence="1">
    <location>
        <begin position="201"/>
        <end position="243"/>
    </location>
</feature>
<feature type="compositionally biased region" description="Polar residues" evidence="1">
    <location>
        <begin position="228"/>
        <end position="243"/>
    </location>
</feature>
<keyword evidence="4" id="KW-1185">Reference proteome</keyword>
<feature type="compositionally biased region" description="Basic and acidic residues" evidence="1">
    <location>
        <begin position="86"/>
        <end position="101"/>
    </location>
</feature>
<proteinExistence type="predicted"/>
<organism evidence="3 4">
    <name type="scientific">Polyangium spumosum</name>
    <dbReference type="NCBI Taxonomy" id="889282"/>
    <lineage>
        <taxon>Bacteria</taxon>
        <taxon>Pseudomonadati</taxon>
        <taxon>Myxococcota</taxon>
        <taxon>Polyangia</taxon>
        <taxon>Polyangiales</taxon>
        <taxon>Polyangiaceae</taxon>
        <taxon>Polyangium</taxon>
    </lineage>
</organism>
<sequence length="243" mass="24987">MLDGAALGALSTLGAIMLDGAALGALSTLDAVVLDGAALAALSTLGAIVLDGAALAALGAALPGSVSSPKIRGPRSTRNHARCSQKARERRAVLRCGERGGRRGPRGVIDGRRARSTRRSPRDARRGRARRRSPRGALDARRACSVRSCSTARPSGHARRSARVLGAAQPSRRSARVLGATMLDGAALAALSTLGAVLARRSSRRARRCGPRGDLDARRSPRAALGASCSTAQPSSPAPTQTR</sequence>